<proteinExistence type="predicted"/>
<evidence type="ECO:0000259" key="1">
    <source>
        <dbReference type="Pfam" id="PF14534"/>
    </source>
</evidence>
<name>A0A1H4QDP1_9PSED</name>
<evidence type="ECO:0000313" key="3">
    <source>
        <dbReference type="Proteomes" id="UP000198982"/>
    </source>
</evidence>
<gene>
    <name evidence="2" type="ORF">SAMN05216178_3728</name>
</gene>
<dbReference type="AlphaFoldDB" id="A0A1H4QDP1"/>
<sequence>MHKVLLELETSLQQAEVRGDRQVLDALLADDFFEFGASGGRWNKAQVLQSLPQQVFIERRISEFSLLPLAPDLAQVTYLCNNAAAGGRAASSAWRSSLWRCREGRWQMLFHQGTPRPSA</sequence>
<accession>A0A1H4QDP1</accession>
<dbReference type="Gene3D" id="3.10.450.50">
    <property type="match status" value="1"/>
</dbReference>
<reference evidence="3" key="1">
    <citation type="submission" date="2016-10" db="EMBL/GenBank/DDBJ databases">
        <authorList>
            <person name="Varghese N."/>
            <person name="Submissions S."/>
        </authorList>
    </citation>
    <scope>NUCLEOTIDE SEQUENCE [LARGE SCALE GENOMIC DNA]</scope>
    <source>
        <strain evidence="3">DSM 9751</strain>
    </source>
</reference>
<dbReference type="SUPFAM" id="SSF54427">
    <property type="entry name" value="NTF2-like"/>
    <property type="match status" value="1"/>
</dbReference>
<dbReference type="InterPro" id="IPR027843">
    <property type="entry name" value="DUF4440"/>
</dbReference>
<feature type="domain" description="DUF4440" evidence="1">
    <location>
        <begin position="5"/>
        <end position="108"/>
    </location>
</feature>
<dbReference type="RefSeq" id="WP_092315896.1">
    <property type="nucleotide sequence ID" value="NZ_FNTJ01000001.1"/>
</dbReference>
<evidence type="ECO:0000313" key="2">
    <source>
        <dbReference type="EMBL" id="SEC17711.1"/>
    </source>
</evidence>
<dbReference type="Pfam" id="PF14534">
    <property type="entry name" value="DUF4440"/>
    <property type="match status" value="1"/>
</dbReference>
<keyword evidence="3" id="KW-1185">Reference proteome</keyword>
<dbReference type="Proteomes" id="UP000198982">
    <property type="component" value="Unassembled WGS sequence"/>
</dbReference>
<organism evidence="2 3">
    <name type="scientific">Pseudomonas saponiphila</name>
    <dbReference type="NCBI Taxonomy" id="556534"/>
    <lineage>
        <taxon>Bacteria</taxon>
        <taxon>Pseudomonadati</taxon>
        <taxon>Pseudomonadota</taxon>
        <taxon>Gammaproteobacteria</taxon>
        <taxon>Pseudomonadales</taxon>
        <taxon>Pseudomonadaceae</taxon>
        <taxon>Pseudomonas</taxon>
    </lineage>
</organism>
<dbReference type="InterPro" id="IPR032710">
    <property type="entry name" value="NTF2-like_dom_sf"/>
</dbReference>
<dbReference type="EMBL" id="FNTJ01000001">
    <property type="protein sequence ID" value="SEC17711.1"/>
    <property type="molecule type" value="Genomic_DNA"/>
</dbReference>
<protein>
    <submittedName>
        <fullName evidence="2">Glyoxylase I family protein</fullName>
    </submittedName>
</protein>